<name>A0A8J6NYF4_9BACT</name>
<accession>A0A8J6NYF4</accession>
<dbReference type="Proteomes" id="UP000603434">
    <property type="component" value="Unassembled WGS sequence"/>
</dbReference>
<reference evidence="1 2" key="1">
    <citation type="submission" date="2020-08" db="EMBL/GenBank/DDBJ databases">
        <title>Bridging the membrane lipid divide: bacteria of the FCB group superphylum have the potential to synthesize archaeal ether lipids.</title>
        <authorList>
            <person name="Villanueva L."/>
            <person name="Von Meijenfeldt F.A.B."/>
            <person name="Westbye A.B."/>
            <person name="Yadav S."/>
            <person name="Hopmans E.C."/>
            <person name="Dutilh B.E."/>
            <person name="Sinninghe Damste J.S."/>
        </authorList>
    </citation>
    <scope>NUCLEOTIDE SEQUENCE [LARGE SCALE GENOMIC DNA]</scope>
    <source>
        <strain evidence="1">NIOZ-UU30</strain>
    </source>
</reference>
<gene>
    <name evidence="1" type="ORF">H8E23_14595</name>
</gene>
<proteinExistence type="predicted"/>
<dbReference type="AlphaFoldDB" id="A0A8J6NYF4"/>
<evidence type="ECO:0008006" key="3">
    <source>
        <dbReference type="Google" id="ProtNLM"/>
    </source>
</evidence>
<protein>
    <recommendedName>
        <fullName evidence="3">Glutaredoxin family protein</fullName>
    </recommendedName>
</protein>
<evidence type="ECO:0000313" key="1">
    <source>
        <dbReference type="EMBL" id="MBC8362611.1"/>
    </source>
</evidence>
<sequence>MEYYDVRLDAGRMDAMLKYSDGVRKVPVIVDQGKVTIGFNGKT</sequence>
<comment type="caution">
    <text evidence="1">The sequence shown here is derived from an EMBL/GenBank/DDBJ whole genome shotgun (WGS) entry which is preliminary data.</text>
</comment>
<evidence type="ECO:0000313" key="2">
    <source>
        <dbReference type="Proteomes" id="UP000603434"/>
    </source>
</evidence>
<organism evidence="1 2">
    <name type="scientific">Candidatus Desulfatibia profunda</name>
    <dbReference type="NCBI Taxonomy" id="2841695"/>
    <lineage>
        <taxon>Bacteria</taxon>
        <taxon>Pseudomonadati</taxon>
        <taxon>Thermodesulfobacteriota</taxon>
        <taxon>Desulfobacteria</taxon>
        <taxon>Desulfobacterales</taxon>
        <taxon>Desulfobacterales incertae sedis</taxon>
        <taxon>Candidatus Desulfatibia</taxon>
    </lineage>
</organism>
<dbReference type="EMBL" id="JACNJH010000207">
    <property type="protein sequence ID" value="MBC8362611.1"/>
    <property type="molecule type" value="Genomic_DNA"/>
</dbReference>